<gene>
    <name evidence="11" type="ORF">A2W60_01005</name>
</gene>
<dbReference type="InterPro" id="IPR050065">
    <property type="entry name" value="GlmU-like"/>
</dbReference>
<dbReference type="Gene3D" id="3.90.550.10">
    <property type="entry name" value="Spore Coat Polysaccharide Biosynthesis Protein SpsA, Chain A"/>
    <property type="match status" value="1"/>
</dbReference>
<dbReference type="PANTHER" id="PTHR43584">
    <property type="entry name" value="NUCLEOTIDYL TRANSFERASE"/>
    <property type="match status" value="1"/>
</dbReference>
<keyword evidence="5" id="KW-0511">Multifunctional enzyme</keyword>
<evidence type="ECO:0000256" key="8">
    <source>
        <dbReference type="ARBA" id="ARBA00048493"/>
    </source>
</evidence>
<dbReference type="Pfam" id="PF00483">
    <property type="entry name" value="NTP_transferase"/>
    <property type="match status" value="1"/>
</dbReference>
<evidence type="ECO:0000256" key="2">
    <source>
        <dbReference type="ARBA" id="ARBA00005208"/>
    </source>
</evidence>
<dbReference type="GO" id="GO:0019134">
    <property type="term" value="F:glucosamine-1-phosphate N-acetyltransferase activity"/>
    <property type="evidence" value="ECO:0007669"/>
    <property type="project" value="UniProtKB-EC"/>
</dbReference>
<proteinExistence type="predicted"/>
<sequence>MEEVIVLASGASSRFWPLGQDRHKTLYPVGLGTTIFGATLADLSRAGYKRIIVTARIGDVERMRKEVPETMDVFFIIQNEAKGQGDAILRAARCLREETFYLTTADKIYAGLLLDKLGQFSKPAVLRDAVLIATTPTDQPSLYGIVSQTEGGIIKSIVEKPENWDKPDPRKIVSAYRLNKQFLRILKQTARQEYNFEATLDKYAKIFLAWSVPVEDMPETTFKYPWHLLNLNRLLMQNLAHNISSSWPGIESGAIIVPPVYIESGVTVSGSAVIRGPVVIREGAVIGDHTLIRDHSYIGKGVVIGAGSEVKNSIICDGTKLHDAHALDSIIDEDCRLGAGTRVSNSRFDRKDVTSVIKGKKVSTGMRHFGVVIGKGTHTATLANLMPGVKIGQNCRIGGSFAVTKDIPDNHCAYMDESGKVVIKPKQK</sequence>
<keyword evidence="6" id="KW-0012">Acyltransferase</keyword>
<keyword evidence="4" id="KW-0548">Nucleotidyltransferase</keyword>
<name>A0A1F5BJH0_9BACT</name>
<evidence type="ECO:0000256" key="4">
    <source>
        <dbReference type="ARBA" id="ARBA00022695"/>
    </source>
</evidence>
<feature type="domain" description="Nucleotidyl transferase" evidence="9">
    <location>
        <begin position="4"/>
        <end position="203"/>
    </location>
</feature>
<evidence type="ECO:0000256" key="7">
    <source>
        <dbReference type="ARBA" id="ARBA00048247"/>
    </source>
</evidence>
<accession>A0A1F5BJH0</accession>
<dbReference type="SUPFAM" id="SSF51161">
    <property type="entry name" value="Trimeric LpxA-like enzymes"/>
    <property type="match status" value="1"/>
</dbReference>
<keyword evidence="3" id="KW-0808">Transferase</keyword>
<evidence type="ECO:0000256" key="5">
    <source>
        <dbReference type="ARBA" id="ARBA00023268"/>
    </source>
</evidence>
<feature type="domain" description="Mannose-1-phosphate guanyltransferase C-terminal" evidence="10">
    <location>
        <begin position="274"/>
        <end position="363"/>
    </location>
</feature>
<dbReference type="EMBL" id="MEYN01000014">
    <property type="protein sequence ID" value="OGD30753.1"/>
    <property type="molecule type" value="Genomic_DNA"/>
</dbReference>
<reference evidence="11 12" key="1">
    <citation type="journal article" date="2016" name="Nat. Commun.">
        <title>Thousands of microbial genomes shed light on interconnected biogeochemical processes in an aquifer system.</title>
        <authorList>
            <person name="Anantharaman K."/>
            <person name="Brown C.T."/>
            <person name="Hug L.A."/>
            <person name="Sharon I."/>
            <person name="Castelle C.J."/>
            <person name="Probst A.J."/>
            <person name="Thomas B.C."/>
            <person name="Singh A."/>
            <person name="Wilkins M.J."/>
            <person name="Karaoz U."/>
            <person name="Brodie E.L."/>
            <person name="Williams K.H."/>
            <person name="Hubbard S.S."/>
            <person name="Banfield J.F."/>
        </authorList>
    </citation>
    <scope>NUCLEOTIDE SEQUENCE [LARGE SCALE GENOMIC DNA]</scope>
</reference>
<dbReference type="Pfam" id="PF25087">
    <property type="entry name" value="GMPPB_C"/>
    <property type="match status" value="1"/>
</dbReference>
<dbReference type="GO" id="GO:0003977">
    <property type="term" value="F:UDP-N-acetylglucosamine diphosphorylase activity"/>
    <property type="evidence" value="ECO:0007669"/>
    <property type="project" value="UniProtKB-EC"/>
</dbReference>
<evidence type="ECO:0000256" key="6">
    <source>
        <dbReference type="ARBA" id="ARBA00023315"/>
    </source>
</evidence>
<dbReference type="SUPFAM" id="SSF53448">
    <property type="entry name" value="Nucleotide-diphospho-sugar transferases"/>
    <property type="match status" value="1"/>
</dbReference>
<dbReference type="Proteomes" id="UP000179184">
    <property type="component" value="Unassembled WGS sequence"/>
</dbReference>
<comment type="pathway">
    <text evidence="2">Nucleotide-sugar biosynthesis; UDP-N-acetyl-alpha-D-glucosamine biosynthesis; UDP-N-acetyl-alpha-D-glucosamine from N-acetyl-alpha-D-glucosamine 1-phosphate: step 1/1.</text>
</comment>
<comment type="pathway">
    <text evidence="1">Nucleotide-sugar biosynthesis; UDP-N-acetyl-alpha-D-glucosamine biosynthesis; N-acetyl-alpha-D-glucosamine 1-phosphate from alpha-D-glucosamine 6-phosphate (route II): step 2/2.</text>
</comment>
<evidence type="ECO:0000259" key="9">
    <source>
        <dbReference type="Pfam" id="PF00483"/>
    </source>
</evidence>
<evidence type="ECO:0000313" key="11">
    <source>
        <dbReference type="EMBL" id="OGD30753.1"/>
    </source>
</evidence>
<dbReference type="PANTHER" id="PTHR43584:SF8">
    <property type="entry name" value="N-ACETYLMURAMATE ALPHA-1-PHOSPHATE URIDYLYLTRANSFERASE"/>
    <property type="match status" value="1"/>
</dbReference>
<dbReference type="InterPro" id="IPR011004">
    <property type="entry name" value="Trimer_LpxA-like_sf"/>
</dbReference>
<comment type="catalytic activity">
    <reaction evidence="8">
        <text>N-acetyl-alpha-D-glucosamine 1-phosphate + UTP + H(+) = UDP-N-acetyl-alpha-D-glucosamine + diphosphate</text>
        <dbReference type="Rhea" id="RHEA:13509"/>
        <dbReference type="ChEBI" id="CHEBI:15378"/>
        <dbReference type="ChEBI" id="CHEBI:33019"/>
        <dbReference type="ChEBI" id="CHEBI:46398"/>
        <dbReference type="ChEBI" id="CHEBI:57705"/>
        <dbReference type="ChEBI" id="CHEBI:57776"/>
        <dbReference type="EC" id="2.7.7.23"/>
    </reaction>
</comment>
<evidence type="ECO:0000259" key="10">
    <source>
        <dbReference type="Pfam" id="PF25087"/>
    </source>
</evidence>
<evidence type="ECO:0000313" key="12">
    <source>
        <dbReference type="Proteomes" id="UP000179184"/>
    </source>
</evidence>
<protein>
    <submittedName>
        <fullName evidence="11">Uncharacterized protein</fullName>
    </submittedName>
</protein>
<organism evidence="11 12">
    <name type="scientific">Candidatus Azambacteria bacterium RIFCSPHIGHO2_02_46_12</name>
    <dbReference type="NCBI Taxonomy" id="1797295"/>
    <lineage>
        <taxon>Bacteria</taxon>
        <taxon>Candidatus Azamiibacteriota</taxon>
    </lineage>
</organism>
<comment type="caution">
    <text evidence="11">The sequence shown here is derived from an EMBL/GenBank/DDBJ whole genome shotgun (WGS) entry which is preliminary data.</text>
</comment>
<evidence type="ECO:0000256" key="1">
    <source>
        <dbReference type="ARBA" id="ARBA00005166"/>
    </source>
</evidence>
<dbReference type="InterPro" id="IPR005835">
    <property type="entry name" value="NTP_transferase_dom"/>
</dbReference>
<dbReference type="InterPro" id="IPR029044">
    <property type="entry name" value="Nucleotide-diphossugar_trans"/>
</dbReference>
<dbReference type="AlphaFoldDB" id="A0A1F5BJH0"/>
<evidence type="ECO:0000256" key="3">
    <source>
        <dbReference type="ARBA" id="ARBA00022679"/>
    </source>
</evidence>
<dbReference type="InterPro" id="IPR056729">
    <property type="entry name" value="GMPPB_C"/>
</dbReference>
<comment type="catalytic activity">
    <reaction evidence="7">
        <text>alpha-D-glucosamine 1-phosphate + acetyl-CoA = N-acetyl-alpha-D-glucosamine 1-phosphate + CoA + H(+)</text>
        <dbReference type="Rhea" id="RHEA:13725"/>
        <dbReference type="ChEBI" id="CHEBI:15378"/>
        <dbReference type="ChEBI" id="CHEBI:57287"/>
        <dbReference type="ChEBI" id="CHEBI:57288"/>
        <dbReference type="ChEBI" id="CHEBI:57776"/>
        <dbReference type="ChEBI" id="CHEBI:58516"/>
        <dbReference type="EC" id="2.3.1.157"/>
    </reaction>
</comment>
<dbReference type="Gene3D" id="2.160.10.10">
    <property type="entry name" value="Hexapeptide repeat proteins"/>
    <property type="match status" value="1"/>
</dbReference>